<reference evidence="6" key="1">
    <citation type="submission" date="2014-08" db="EMBL/GenBank/DDBJ databases">
        <title>Comparative genomics of the Paenibacillus odorifer group.</title>
        <authorList>
            <person name="den Bakker H.C."/>
            <person name="Tsai Y.-C.Y.-C."/>
            <person name="Martin N."/>
            <person name="Korlach J."/>
            <person name="Wiedmann M."/>
        </authorList>
    </citation>
    <scope>NUCLEOTIDE SEQUENCE [LARGE SCALE GENOMIC DNA]</scope>
    <source>
        <strain evidence="6">DSM 13188</strain>
    </source>
</reference>
<evidence type="ECO:0000256" key="4">
    <source>
        <dbReference type="PROSITE-ProRule" id="PRU00335"/>
    </source>
</evidence>
<dbReference type="Gene3D" id="1.10.357.10">
    <property type="entry name" value="Tetracycline Repressor, domain 2"/>
    <property type="match status" value="1"/>
</dbReference>
<dbReference type="PRINTS" id="PR00455">
    <property type="entry name" value="HTHTETR"/>
</dbReference>
<accession>A0A089LCW1</accession>
<organism evidence="6 7">
    <name type="scientific">Paenibacillus borealis</name>
    <dbReference type="NCBI Taxonomy" id="160799"/>
    <lineage>
        <taxon>Bacteria</taxon>
        <taxon>Bacillati</taxon>
        <taxon>Bacillota</taxon>
        <taxon>Bacilli</taxon>
        <taxon>Bacillales</taxon>
        <taxon>Paenibacillaceae</taxon>
        <taxon>Paenibacillus</taxon>
    </lineage>
</organism>
<keyword evidence="1" id="KW-0805">Transcription regulation</keyword>
<keyword evidence="3" id="KW-0804">Transcription</keyword>
<dbReference type="RefSeq" id="WP_042211234.1">
    <property type="nucleotide sequence ID" value="NZ_CP009285.1"/>
</dbReference>
<gene>
    <name evidence="6" type="ORF">PBOR_08555</name>
</gene>
<evidence type="ECO:0000313" key="6">
    <source>
        <dbReference type="EMBL" id="AIQ56973.1"/>
    </source>
</evidence>
<dbReference type="EMBL" id="CP009285">
    <property type="protein sequence ID" value="AIQ56973.1"/>
    <property type="molecule type" value="Genomic_DNA"/>
</dbReference>
<dbReference type="SUPFAM" id="SSF46689">
    <property type="entry name" value="Homeodomain-like"/>
    <property type="match status" value="1"/>
</dbReference>
<dbReference type="OrthoDB" id="2373640at2"/>
<dbReference type="Proteomes" id="UP000029518">
    <property type="component" value="Chromosome"/>
</dbReference>
<keyword evidence="2 4" id="KW-0238">DNA-binding</keyword>
<dbReference type="InterPro" id="IPR009057">
    <property type="entry name" value="Homeodomain-like_sf"/>
</dbReference>
<feature type="domain" description="HTH tetR-type" evidence="5">
    <location>
        <begin position="13"/>
        <end position="73"/>
    </location>
</feature>
<dbReference type="PROSITE" id="PS50977">
    <property type="entry name" value="HTH_TETR_2"/>
    <property type="match status" value="1"/>
</dbReference>
<dbReference type="PANTHER" id="PTHR47506:SF6">
    <property type="entry name" value="HTH-TYPE TRANSCRIPTIONAL REPRESSOR NEMR"/>
    <property type="match status" value="1"/>
</dbReference>
<evidence type="ECO:0000256" key="2">
    <source>
        <dbReference type="ARBA" id="ARBA00023125"/>
    </source>
</evidence>
<name>A0A089LCW1_PAEBO</name>
<dbReference type="InterPro" id="IPR023772">
    <property type="entry name" value="DNA-bd_HTH_TetR-type_CS"/>
</dbReference>
<feature type="DNA-binding region" description="H-T-H motif" evidence="4">
    <location>
        <begin position="36"/>
        <end position="55"/>
    </location>
</feature>
<protein>
    <submittedName>
        <fullName evidence="6">TetR family transcriptional regulator</fullName>
    </submittedName>
</protein>
<proteinExistence type="predicted"/>
<dbReference type="PROSITE" id="PS01081">
    <property type="entry name" value="HTH_TETR_1"/>
    <property type="match status" value="1"/>
</dbReference>
<keyword evidence="7" id="KW-1185">Reference proteome</keyword>
<dbReference type="HOGENOM" id="CLU_069356_12_2_9"/>
<dbReference type="InterPro" id="IPR001647">
    <property type="entry name" value="HTH_TetR"/>
</dbReference>
<dbReference type="Pfam" id="PF00440">
    <property type="entry name" value="TetR_N"/>
    <property type="match status" value="1"/>
</dbReference>
<dbReference type="AlphaFoldDB" id="A0A089LCW1"/>
<evidence type="ECO:0000313" key="7">
    <source>
        <dbReference type="Proteomes" id="UP000029518"/>
    </source>
</evidence>
<sequence length="201" mass="22616">MARNAEKDQISREKRLNQILDCALEVIALKGIGSVSINDIAVASKVSVGNIYHYFKSKDEIFDEILRRGQTAYGQFVSETEALELPALDKLSLICSGWLSTRNHWAHTLLIHSARLSETSLPSTRSQVTERFTRNLVPITNIIKQGQKEETIIDGDPLELAFYFVSLIQGLTLQRMPGAEVPAPIRVEGVMHLLDKRKRMD</sequence>
<dbReference type="PANTHER" id="PTHR47506">
    <property type="entry name" value="TRANSCRIPTIONAL REGULATORY PROTEIN"/>
    <property type="match status" value="1"/>
</dbReference>
<dbReference type="InterPro" id="IPR036271">
    <property type="entry name" value="Tet_transcr_reg_TetR-rel_C_sf"/>
</dbReference>
<dbReference type="KEGG" id="pbd:PBOR_08555"/>
<evidence type="ECO:0000259" key="5">
    <source>
        <dbReference type="PROSITE" id="PS50977"/>
    </source>
</evidence>
<dbReference type="GO" id="GO:0003677">
    <property type="term" value="F:DNA binding"/>
    <property type="evidence" value="ECO:0007669"/>
    <property type="project" value="UniProtKB-UniRule"/>
</dbReference>
<dbReference type="SUPFAM" id="SSF48498">
    <property type="entry name" value="Tetracyclin repressor-like, C-terminal domain"/>
    <property type="match status" value="1"/>
</dbReference>
<evidence type="ECO:0000256" key="1">
    <source>
        <dbReference type="ARBA" id="ARBA00023015"/>
    </source>
</evidence>
<evidence type="ECO:0000256" key="3">
    <source>
        <dbReference type="ARBA" id="ARBA00023163"/>
    </source>
</evidence>